<keyword evidence="2" id="KW-1185">Reference proteome</keyword>
<reference evidence="1 2" key="1">
    <citation type="journal article" date="2003" name="DNA Res.">
        <title>Complete genome structure of Gloeobacter violaceus PCC 7421, a cyanobacterium that lacks thylakoids.</title>
        <authorList>
            <person name="Nakamura Y."/>
            <person name="Kaneko T."/>
            <person name="Sato S."/>
            <person name="Mimuro M."/>
            <person name="Miyashita H."/>
            <person name="Tsuchiya T."/>
            <person name="Sasamoto S."/>
            <person name="Watanabe A."/>
            <person name="Kawashima K."/>
            <person name="Kishida Y."/>
            <person name="Kiyokawa C."/>
            <person name="Kohara M."/>
            <person name="Matsumoto M."/>
            <person name="Matsuno A."/>
            <person name="Nakazaki N."/>
            <person name="Shimpo S."/>
            <person name="Takeuchi C."/>
            <person name="Yamada M."/>
            <person name="Tabata S."/>
        </authorList>
    </citation>
    <scope>NUCLEOTIDE SEQUENCE [LARGE SCALE GENOMIC DNA]</scope>
    <source>
        <strain evidence="2">ATCC 29082 / PCC 7421</strain>
    </source>
</reference>
<organism evidence="1 2">
    <name type="scientific">Gloeobacter violaceus (strain ATCC 29082 / PCC 7421)</name>
    <dbReference type="NCBI Taxonomy" id="251221"/>
    <lineage>
        <taxon>Bacteria</taxon>
        <taxon>Bacillati</taxon>
        <taxon>Cyanobacteriota</taxon>
        <taxon>Cyanophyceae</taxon>
        <taxon>Gloeobacterales</taxon>
        <taxon>Gloeobacteraceae</taxon>
        <taxon>Gloeobacter</taxon>
    </lineage>
</organism>
<evidence type="ECO:0000313" key="2">
    <source>
        <dbReference type="Proteomes" id="UP000000557"/>
    </source>
</evidence>
<dbReference type="EMBL" id="BA000045">
    <property type="protein sequence ID" value="BAC91805.1"/>
    <property type="molecule type" value="Genomic_DNA"/>
</dbReference>
<dbReference type="HOGENOM" id="CLU_1164571_0_0_3"/>
<gene>
    <name evidence="1" type="ordered locus">glr3864</name>
</gene>
<dbReference type="KEGG" id="gvi:glr3864"/>
<dbReference type="AlphaFoldDB" id="Q7NEL5"/>
<protein>
    <submittedName>
        <fullName evidence="1">Glr3864 protein</fullName>
    </submittedName>
</protein>
<dbReference type="Proteomes" id="UP000000557">
    <property type="component" value="Chromosome"/>
</dbReference>
<evidence type="ECO:0000313" key="1">
    <source>
        <dbReference type="EMBL" id="BAC91805.1"/>
    </source>
</evidence>
<dbReference type="EnsemblBacteria" id="BAC91805">
    <property type="protein sequence ID" value="BAC91805"/>
    <property type="gene ID" value="BAC91805"/>
</dbReference>
<proteinExistence type="predicted"/>
<dbReference type="STRING" id="251221.gene:10761381"/>
<sequence>MLDCNNTGANRMVAEHFKRFTMPILAGMLVTCAGPNELSADKAALVLGSSEQFATRSASALFIEQLKLSAAGMTAVDEALVEMGLAQKVDVPKRGVFIQLTPKGLQAAKAGAWVEDPNRMDYMSRLGMAAVASMGGTPDPYLGDRSWNIPMATARVDKVNAVKKSENLAEVSFRYDWVPNEIGQKILELAPSDDKQYGQKNWGQDNDGGEAELRLTEDGWRVESLSLGTYEDFAAGRQ</sequence>
<name>Q7NEL5_GLOVI</name>
<dbReference type="InParanoid" id="Q7NEL5"/>
<reference evidence="1 2" key="2">
    <citation type="journal article" date="2003" name="DNA Res.">
        <title>Complete genome structure of Gloeobacter violaceus PCC 7421, a cyanobacterium that lacks thylakoids (supplement).</title>
        <authorList>
            <person name="Nakamura Y."/>
            <person name="Kaneko T."/>
            <person name="Sato S."/>
            <person name="Mimuro M."/>
            <person name="Miyashita H."/>
            <person name="Tsuchiya T."/>
            <person name="Sasamoto S."/>
            <person name="Watanabe A."/>
            <person name="Kawashima K."/>
            <person name="Kishida Y."/>
            <person name="Kiyokawa C."/>
            <person name="Kohara M."/>
            <person name="Matsumoto M."/>
            <person name="Matsuno A."/>
            <person name="Nakazaki N."/>
            <person name="Shimpo S."/>
            <person name="Takeuchi C."/>
            <person name="Yamada M."/>
            <person name="Tabata S."/>
        </authorList>
    </citation>
    <scope>NUCLEOTIDE SEQUENCE [LARGE SCALE GENOMIC DNA]</scope>
    <source>
        <strain evidence="2">ATCC 29082 / PCC 7421</strain>
    </source>
</reference>
<accession>Q7NEL5</accession>